<accession>A0A6P2CS63</accession>
<dbReference type="Gene3D" id="1.10.510.10">
    <property type="entry name" value="Transferase(Phosphotransferase) domain 1"/>
    <property type="match status" value="2"/>
</dbReference>
<feature type="transmembrane region" description="Helical" evidence="7">
    <location>
        <begin position="572"/>
        <end position="592"/>
    </location>
</feature>
<dbReference type="InterPro" id="IPR017441">
    <property type="entry name" value="Protein_kinase_ATP_BS"/>
</dbReference>
<sequence>MSTLPERPHQEGTKAATGPPAWTYADAVPKRFGDFEVISKLGQGSFGQVFLARQVSLERHVALKVMDGEPTGHNEGQVLAGLEHDHIVKVYSAFLDPPSGLSGLCLQYVPGADLGVIIRRVFEGGRVPESGRALLDALDQLRRGDPGFDPAALRDREALEADDFPQAVCRLGGRMAEALAFAHANGILHCDIKPGNILLTPYGRPMLADFNVAFDRTRHNPEDTRYGGTLAYMAPEYRAVMLNLPGGKADERCDVYSLGVVLYELATGTRPTLQHNVSETKETIAQGTVPARATLPEVRTVPDAMTHVPRELAAVICRAIDPEPTHRYQTATELATALASARQLLTARRTLPAPSPIGRWATAFPLYALAVAGILPHVIASLVQISYNAVEVRLTTEQGIVFAWLVIVYNLIAYPVFGGTALYLFRQVKRQLPKVATMSGPELDAFRAQVCQLCWRAAALGAIGWFPGALIFPIVIDVCAGPIPWQLYAHYFISFSLGGLIGVVFSYLSIAYVVLRALYPQLGNADTYTPTKGWNEVYPLTAPFGAMVTLASGVPLVGAVLLLTLADTALTLGFRVLVAGLIGAGVAGVGLAERIVRRLHLLAAVWQKDAEVR</sequence>
<dbReference type="KEGG" id="gms:SOIL9_57760"/>
<keyword evidence="4 5" id="KW-0067">ATP-binding</keyword>
<evidence type="ECO:0000313" key="10">
    <source>
        <dbReference type="Proteomes" id="UP000464178"/>
    </source>
</evidence>
<feature type="transmembrane region" description="Helical" evidence="7">
    <location>
        <begin position="399"/>
        <end position="425"/>
    </location>
</feature>
<dbReference type="PROSITE" id="PS50011">
    <property type="entry name" value="PROTEIN_KINASE_DOM"/>
    <property type="match status" value="1"/>
</dbReference>
<keyword evidence="2 5" id="KW-0547">Nucleotide-binding</keyword>
<feature type="transmembrane region" description="Helical" evidence="7">
    <location>
        <begin position="453"/>
        <end position="476"/>
    </location>
</feature>
<keyword evidence="10" id="KW-1185">Reference proteome</keyword>
<evidence type="ECO:0000313" key="9">
    <source>
        <dbReference type="EMBL" id="VTR91938.1"/>
    </source>
</evidence>
<feature type="transmembrane region" description="Helical" evidence="7">
    <location>
        <begin position="366"/>
        <end position="387"/>
    </location>
</feature>
<dbReference type="PROSITE" id="PS00108">
    <property type="entry name" value="PROTEIN_KINASE_ST"/>
    <property type="match status" value="1"/>
</dbReference>
<feature type="compositionally biased region" description="Basic and acidic residues" evidence="6">
    <location>
        <begin position="1"/>
        <end position="12"/>
    </location>
</feature>
<keyword evidence="7" id="KW-0472">Membrane</keyword>
<evidence type="ECO:0000256" key="5">
    <source>
        <dbReference type="PROSITE-ProRule" id="PRU10141"/>
    </source>
</evidence>
<dbReference type="EMBL" id="LR593886">
    <property type="protein sequence ID" value="VTR91938.1"/>
    <property type="molecule type" value="Genomic_DNA"/>
</dbReference>
<dbReference type="Proteomes" id="UP000464178">
    <property type="component" value="Chromosome"/>
</dbReference>
<name>A0A6P2CS63_9BACT</name>
<keyword evidence="7" id="KW-0812">Transmembrane</keyword>
<dbReference type="PANTHER" id="PTHR43289:SF34">
    <property type="entry name" value="SERINE_THREONINE-PROTEIN KINASE YBDM-RELATED"/>
    <property type="match status" value="1"/>
</dbReference>
<feature type="domain" description="Protein kinase" evidence="8">
    <location>
        <begin position="35"/>
        <end position="345"/>
    </location>
</feature>
<reference evidence="9 10" key="1">
    <citation type="submission" date="2019-05" db="EMBL/GenBank/DDBJ databases">
        <authorList>
            <consortium name="Science for Life Laboratories"/>
        </authorList>
    </citation>
    <scope>NUCLEOTIDE SEQUENCE [LARGE SCALE GENOMIC DNA]</scope>
    <source>
        <strain evidence="9">Soil9</strain>
    </source>
</reference>
<dbReference type="RefSeq" id="WP_162666871.1">
    <property type="nucleotide sequence ID" value="NZ_LR593886.1"/>
</dbReference>
<dbReference type="SUPFAM" id="SSF56112">
    <property type="entry name" value="Protein kinase-like (PK-like)"/>
    <property type="match status" value="1"/>
</dbReference>
<dbReference type="GO" id="GO:0005524">
    <property type="term" value="F:ATP binding"/>
    <property type="evidence" value="ECO:0007669"/>
    <property type="project" value="UniProtKB-UniRule"/>
</dbReference>
<dbReference type="InterPro" id="IPR008271">
    <property type="entry name" value="Ser/Thr_kinase_AS"/>
</dbReference>
<dbReference type="AlphaFoldDB" id="A0A6P2CS63"/>
<evidence type="ECO:0000259" key="8">
    <source>
        <dbReference type="PROSITE" id="PS50011"/>
    </source>
</evidence>
<feature type="transmembrane region" description="Helical" evidence="7">
    <location>
        <begin position="540"/>
        <end position="566"/>
    </location>
</feature>
<dbReference type="GO" id="GO:0004674">
    <property type="term" value="F:protein serine/threonine kinase activity"/>
    <property type="evidence" value="ECO:0007669"/>
    <property type="project" value="UniProtKB-KW"/>
</dbReference>
<evidence type="ECO:0000256" key="7">
    <source>
        <dbReference type="SAM" id="Phobius"/>
    </source>
</evidence>
<organism evidence="9 10">
    <name type="scientific">Gemmata massiliana</name>
    <dbReference type="NCBI Taxonomy" id="1210884"/>
    <lineage>
        <taxon>Bacteria</taxon>
        <taxon>Pseudomonadati</taxon>
        <taxon>Planctomycetota</taxon>
        <taxon>Planctomycetia</taxon>
        <taxon>Gemmatales</taxon>
        <taxon>Gemmataceae</taxon>
        <taxon>Gemmata</taxon>
    </lineage>
</organism>
<evidence type="ECO:0000256" key="4">
    <source>
        <dbReference type="ARBA" id="ARBA00022840"/>
    </source>
</evidence>
<dbReference type="Pfam" id="PF00069">
    <property type="entry name" value="Pkinase"/>
    <property type="match status" value="2"/>
</dbReference>
<dbReference type="InterPro" id="IPR000719">
    <property type="entry name" value="Prot_kinase_dom"/>
</dbReference>
<dbReference type="PANTHER" id="PTHR43289">
    <property type="entry name" value="MITOGEN-ACTIVATED PROTEIN KINASE KINASE KINASE 20-RELATED"/>
    <property type="match status" value="1"/>
</dbReference>
<dbReference type="PROSITE" id="PS00107">
    <property type="entry name" value="PROTEIN_KINASE_ATP"/>
    <property type="match status" value="1"/>
</dbReference>
<evidence type="ECO:0000256" key="1">
    <source>
        <dbReference type="ARBA" id="ARBA00022679"/>
    </source>
</evidence>
<feature type="transmembrane region" description="Helical" evidence="7">
    <location>
        <begin position="488"/>
        <end position="519"/>
    </location>
</feature>
<keyword evidence="3 9" id="KW-0418">Kinase</keyword>
<dbReference type="CDD" id="cd14014">
    <property type="entry name" value="STKc_PknB_like"/>
    <property type="match status" value="1"/>
</dbReference>
<dbReference type="SMART" id="SM00220">
    <property type="entry name" value="S_TKc"/>
    <property type="match status" value="1"/>
</dbReference>
<dbReference type="InterPro" id="IPR011009">
    <property type="entry name" value="Kinase-like_dom_sf"/>
</dbReference>
<gene>
    <name evidence="9" type="ORF">SOIL9_57760</name>
</gene>
<keyword evidence="7" id="KW-1133">Transmembrane helix</keyword>
<feature type="region of interest" description="Disordered" evidence="6">
    <location>
        <begin position="1"/>
        <end position="21"/>
    </location>
</feature>
<keyword evidence="9" id="KW-0723">Serine/threonine-protein kinase</keyword>
<keyword evidence="1" id="KW-0808">Transferase</keyword>
<proteinExistence type="predicted"/>
<protein>
    <recommendedName>
        <fullName evidence="8">Protein kinase domain-containing protein</fullName>
    </recommendedName>
</protein>
<evidence type="ECO:0000256" key="3">
    <source>
        <dbReference type="ARBA" id="ARBA00022777"/>
    </source>
</evidence>
<evidence type="ECO:0000256" key="2">
    <source>
        <dbReference type="ARBA" id="ARBA00022741"/>
    </source>
</evidence>
<evidence type="ECO:0000256" key="6">
    <source>
        <dbReference type="SAM" id="MobiDB-lite"/>
    </source>
</evidence>
<feature type="binding site" evidence="5">
    <location>
        <position position="64"/>
    </location>
    <ligand>
        <name>ATP</name>
        <dbReference type="ChEBI" id="CHEBI:30616"/>
    </ligand>
</feature>